<dbReference type="Proteomes" id="UP000597762">
    <property type="component" value="Unassembled WGS sequence"/>
</dbReference>
<dbReference type="PROSITE" id="PS50848">
    <property type="entry name" value="START"/>
    <property type="match status" value="1"/>
</dbReference>
<dbReference type="AlphaFoldDB" id="A0A812D186"/>
<dbReference type="Gene3D" id="3.30.530.20">
    <property type="match status" value="1"/>
</dbReference>
<gene>
    <name evidence="2" type="ORF">SPHA_45648</name>
</gene>
<name>A0A812D186_ACAPH</name>
<dbReference type="PANTHER" id="PTHR19308">
    <property type="entry name" value="PHOSPHATIDYLCHOLINE TRANSFER PROTEIN"/>
    <property type="match status" value="1"/>
</dbReference>
<evidence type="ECO:0000259" key="1">
    <source>
        <dbReference type="PROSITE" id="PS50848"/>
    </source>
</evidence>
<dbReference type="GO" id="GO:0008289">
    <property type="term" value="F:lipid binding"/>
    <property type="evidence" value="ECO:0007669"/>
    <property type="project" value="InterPro"/>
</dbReference>
<dbReference type="EMBL" id="CAHIKZ030002362">
    <property type="protein sequence ID" value="CAE1285859.1"/>
    <property type="molecule type" value="Genomic_DNA"/>
</dbReference>
<protein>
    <submittedName>
        <fullName evidence="2">STARD7</fullName>
    </submittedName>
</protein>
<evidence type="ECO:0000313" key="3">
    <source>
        <dbReference type="Proteomes" id="UP000597762"/>
    </source>
</evidence>
<sequence>MLSRFIHSSTNAQISANLITQSQTVAVSIWRNQSIWSTKLYRIAKETNSHLDILSTLFAKQCHAIAAQRICRILQITNLYSRLYDRKSLVHMLARLGNSILKCTRNRQMGLLFGASIFSWDTCRITDEEMQRVADDISSASLKNLSKQNVQVNDWQKVIDRPQLQVWRKPIEDSHLYQYKVHGSFYDIPACAFFLTQVDLSYRKTWDKFVIKLDVVDQDEKSGTEVVHWITHFPVSI</sequence>
<dbReference type="InterPro" id="IPR002913">
    <property type="entry name" value="START_lipid-bd_dom"/>
</dbReference>
<keyword evidence="3" id="KW-1185">Reference proteome</keyword>
<dbReference type="SUPFAM" id="SSF55961">
    <property type="entry name" value="Bet v1-like"/>
    <property type="match status" value="1"/>
</dbReference>
<dbReference type="OrthoDB" id="1295045at2759"/>
<feature type="domain" description="START" evidence="1">
    <location>
        <begin position="126"/>
        <end position="237"/>
    </location>
</feature>
<reference evidence="2" key="1">
    <citation type="submission" date="2021-01" db="EMBL/GenBank/DDBJ databases">
        <authorList>
            <person name="Li R."/>
            <person name="Bekaert M."/>
        </authorList>
    </citation>
    <scope>NUCLEOTIDE SEQUENCE</scope>
    <source>
        <strain evidence="2">Farmed</strain>
    </source>
</reference>
<dbReference type="InterPro" id="IPR023393">
    <property type="entry name" value="START-like_dom_sf"/>
</dbReference>
<comment type="caution">
    <text evidence="2">The sequence shown here is derived from an EMBL/GenBank/DDBJ whole genome shotgun (WGS) entry which is preliminary data.</text>
</comment>
<dbReference type="PANTHER" id="PTHR19308:SF8">
    <property type="entry name" value="STAR-RELATED LIPID TRANSFER PROTEIN 7, MITOCHONDRIAL"/>
    <property type="match status" value="1"/>
</dbReference>
<proteinExistence type="predicted"/>
<evidence type="ECO:0000313" key="2">
    <source>
        <dbReference type="EMBL" id="CAE1285859.1"/>
    </source>
</evidence>
<organism evidence="2 3">
    <name type="scientific">Acanthosepion pharaonis</name>
    <name type="common">Pharaoh cuttlefish</name>
    <name type="synonym">Sepia pharaonis</name>
    <dbReference type="NCBI Taxonomy" id="158019"/>
    <lineage>
        <taxon>Eukaryota</taxon>
        <taxon>Metazoa</taxon>
        <taxon>Spiralia</taxon>
        <taxon>Lophotrochozoa</taxon>
        <taxon>Mollusca</taxon>
        <taxon>Cephalopoda</taxon>
        <taxon>Coleoidea</taxon>
        <taxon>Decapodiformes</taxon>
        <taxon>Sepiida</taxon>
        <taxon>Sepiina</taxon>
        <taxon>Sepiidae</taxon>
        <taxon>Acanthosepion</taxon>
    </lineage>
</organism>
<accession>A0A812D186</accession>
<dbReference type="GO" id="GO:0005737">
    <property type="term" value="C:cytoplasm"/>
    <property type="evidence" value="ECO:0007669"/>
    <property type="project" value="UniProtKB-ARBA"/>
</dbReference>
<dbReference type="InterPro" id="IPR051213">
    <property type="entry name" value="START_lipid_transfer"/>
</dbReference>